<comment type="caution">
    <text evidence="2">The sequence shown here is derived from an EMBL/GenBank/DDBJ whole genome shotgun (WGS) entry which is preliminary data.</text>
</comment>
<keyword evidence="3" id="KW-1185">Reference proteome</keyword>
<organism evidence="2 3">
    <name type="scientific">Phyllosticta citricarpa</name>
    <dbReference type="NCBI Taxonomy" id="55181"/>
    <lineage>
        <taxon>Eukaryota</taxon>
        <taxon>Fungi</taxon>
        <taxon>Dikarya</taxon>
        <taxon>Ascomycota</taxon>
        <taxon>Pezizomycotina</taxon>
        <taxon>Dothideomycetes</taxon>
        <taxon>Dothideomycetes incertae sedis</taxon>
        <taxon>Botryosphaeriales</taxon>
        <taxon>Phyllostictaceae</taxon>
        <taxon>Phyllosticta</taxon>
    </lineage>
</organism>
<name>A0ABR1LRL3_9PEZI</name>
<evidence type="ECO:0000256" key="1">
    <source>
        <dbReference type="SAM" id="MobiDB-lite"/>
    </source>
</evidence>
<dbReference type="EMBL" id="JBBPDW010000032">
    <property type="protein sequence ID" value="KAK7537817.1"/>
    <property type="molecule type" value="Genomic_DNA"/>
</dbReference>
<gene>
    <name evidence="2" type="ORF">IWX46DRAFT_664658</name>
</gene>
<accession>A0ABR1LRL3</accession>
<sequence length="214" mass="24508">MVEYACSLVKGLDASEQGLRWSLFSNDKVKALGDEERRALMQKIAHLGTHIYAHFAKTCKNQVCSQSEIVEAADKRSKRPQKSDQTAESDSSHFLEQWLASHPEADPNSKKRKFGGEDEADYKRARPDKAITSTLSEEFVHDTDEEDEPPQDRPDYDDLSSELSDVDEYVLASVPPELQKAMEDKKKERKKKKFALRTGERRSKRVRRAPDFFS</sequence>
<feature type="compositionally biased region" description="Acidic residues" evidence="1">
    <location>
        <begin position="157"/>
        <end position="168"/>
    </location>
</feature>
<protein>
    <submittedName>
        <fullName evidence="2">Uncharacterized protein</fullName>
    </submittedName>
</protein>
<feature type="region of interest" description="Disordered" evidence="1">
    <location>
        <begin position="72"/>
        <end position="214"/>
    </location>
</feature>
<dbReference type="Proteomes" id="UP001365128">
    <property type="component" value="Unassembled WGS sequence"/>
</dbReference>
<evidence type="ECO:0000313" key="2">
    <source>
        <dbReference type="EMBL" id="KAK7537817.1"/>
    </source>
</evidence>
<evidence type="ECO:0000313" key="3">
    <source>
        <dbReference type="Proteomes" id="UP001365128"/>
    </source>
</evidence>
<proteinExistence type="predicted"/>
<reference evidence="2 3" key="1">
    <citation type="submission" date="2024-04" db="EMBL/GenBank/DDBJ databases">
        <title>Phyllosticta paracitricarpa is synonymous to the EU quarantine fungus P. citricarpa based on phylogenomic analyses.</title>
        <authorList>
            <consortium name="Lawrence Berkeley National Laboratory"/>
            <person name="Van Ingen-Buijs V.A."/>
            <person name="Van Westerhoven A.C."/>
            <person name="Haridas S."/>
            <person name="Skiadas P."/>
            <person name="Martin F."/>
            <person name="Groenewald J.Z."/>
            <person name="Crous P.W."/>
            <person name="Seidl M.F."/>
        </authorList>
    </citation>
    <scope>NUCLEOTIDE SEQUENCE [LARGE SCALE GENOMIC DNA]</scope>
    <source>
        <strain evidence="2 3">CBS 122670</strain>
    </source>
</reference>
<feature type="compositionally biased region" description="Polar residues" evidence="1">
    <location>
        <begin position="83"/>
        <end position="94"/>
    </location>
</feature>